<keyword evidence="5" id="KW-0653">Protein transport</keyword>
<accession>A0AAX4NZA4</accession>
<evidence type="ECO:0000259" key="9">
    <source>
        <dbReference type="Pfam" id="PF10568"/>
    </source>
</evidence>
<evidence type="ECO:0000313" key="11">
    <source>
        <dbReference type="EMBL" id="WZN58786.1"/>
    </source>
</evidence>
<dbReference type="Pfam" id="PF17171">
    <property type="entry name" value="GST_C_6"/>
    <property type="match status" value="1"/>
</dbReference>
<keyword evidence="8" id="KW-1133">Transmembrane helix</keyword>
<comment type="similarity">
    <text evidence="2">Belongs to the metaxin family.</text>
</comment>
<gene>
    <name evidence="11" type="ORF">HKI87_01g03100</name>
</gene>
<feature type="domain" description="Metaxin glutathione S-transferase" evidence="10">
    <location>
        <begin position="179"/>
        <end position="238"/>
    </location>
</feature>
<evidence type="ECO:0000256" key="6">
    <source>
        <dbReference type="ARBA" id="ARBA00023128"/>
    </source>
</evidence>
<dbReference type="Proteomes" id="UP001472866">
    <property type="component" value="Chromosome 01"/>
</dbReference>
<evidence type="ECO:0000256" key="2">
    <source>
        <dbReference type="ARBA" id="ARBA00009170"/>
    </source>
</evidence>
<keyword evidence="6" id="KW-0496">Mitochondrion</keyword>
<evidence type="ECO:0000256" key="1">
    <source>
        <dbReference type="ARBA" id="ARBA00004294"/>
    </source>
</evidence>
<evidence type="ECO:0000259" key="10">
    <source>
        <dbReference type="Pfam" id="PF17171"/>
    </source>
</evidence>
<dbReference type="InterPro" id="IPR036282">
    <property type="entry name" value="Glutathione-S-Trfase_C_sf"/>
</dbReference>
<dbReference type="GO" id="GO:0015031">
    <property type="term" value="P:protein transport"/>
    <property type="evidence" value="ECO:0007669"/>
    <property type="project" value="UniProtKB-KW"/>
</dbReference>
<keyword evidence="3" id="KW-0813">Transport</keyword>
<evidence type="ECO:0000256" key="3">
    <source>
        <dbReference type="ARBA" id="ARBA00022448"/>
    </source>
</evidence>
<dbReference type="InterPro" id="IPR033468">
    <property type="entry name" value="Metaxin_GST"/>
</dbReference>
<dbReference type="CDD" id="cd03054">
    <property type="entry name" value="GST_N_Metaxin"/>
    <property type="match status" value="1"/>
</dbReference>
<dbReference type="Pfam" id="PF10568">
    <property type="entry name" value="Tom37"/>
    <property type="match status" value="1"/>
</dbReference>
<dbReference type="EMBL" id="CP151501">
    <property type="protein sequence ID" value="WZN58786.1"/>
    <property type="molecule type" value="Genomic_DNA"/>
</dbReference>
<reference evidence="11 12" key="1">
    <citation type="submission" date="2024-03" db="EMBL/GenBank/DDBJ databases">
        <title>Complete genome sequence of the green alga Chloropicon roscoffensis RCC1871.</title>
        <authorList>
            <person name="Lemieux C."/>
            <person name="Pombert J.-F."/>
            <person name="Otis C."/>
            <person name="Turmel M."/>
        </authorList>
    </citation>
    <scope>NUCLEOTIDE SEQUENCE [LARGE SCALE GENOMIC DNA]</scope>
    <source>
        <strain evidence="11 12">RCC1871</strain>
    </source>
</reference>
<protein>
    <submittedName>
        <fullName evidence="11">Metaxin</fullName>
    </submittedName>
</protein>
<comment type="subcellular location">
    <subcellularLocation>
        <location evidence="1">Mitochondrion outer membrane</location>
    </subcellularLocation>
</comment>
<feature type="domain" description="Mitochondrial outer membrane transport complex Sam37/metaxin N-terminal" evidence="9">
    <location>
        <begin position="22"/>
        <end position="156"/>
    </location>
</feature>
<proteinExistence type="inferred from homology"/>
<evidence type="ECO:0000256" key="8">
    <source>
        <dbReference type="SAM" id="Phobius"/>
    </source>
</evidence>
<keyword evidence="7 8" id="KW-0472">Membrane</keyword>
<dbReference type="PANTHER" id="PTHR12289">
    <property type="entry name" value="METAXIN RELATED"/>
    <property type="match status" value="1"/>
</dbReference>
<organism evidence="11 12">
    <name type="scientific">Chloropicon roscoffensis</name>
    <dbReference type="NCBI Taxonomy" id="1461544"/>
    <lineage>
        <taxon>Eukaryota</taxon>
        <taxon>Viridiplantae</taxon>
        <taxon>Chlorophyta</taxon>
        <taxon>Chloropicophyceae</taxon>
        <taxon>Chloropicales</taxon>
        <taxon>Chloropicaceae</taxon>
        <taxon>Chloropicon</taxon>
    </lineage>
</organism>
<keyword evidence="4" id="KW-1000">Mitochondrion outer membrane</keyword>
<dbReference type="GO" id="GO:0001401">
    <property type="term" value="C:SAM complex"/>
    <property type="evidence" value="ECO:0007669"/>
    <property type="project" value="InterPro"/>
</dbReference>
<feature type="transmembrane region" description="Helical" evidence="8">
    <location>
        <begin position="281"/>
        <end position="303"/>
    </location>
</feature>
<evidence type="ECO:0000256" key="4">
    <source>
        <dbReference type="ARBA" id="ARBA00022787"/>
    </source>
</evidence>
<keyword evidence="8" id="KW-0812">Transmembrane</keyword>
<evidence type="ECO:0000256" key="7">
    <source>
        <dbReference type="ARBA" id="ARBA00023136"/>
    </source>
</evidence>
<keyword evidence="12" id="KW-1185">Reference proteome</keyword>
<dbReference type="InterPro" id="IPR050931">
    <property type="entry name" value="Mito_Protein_Transport_Metaxin"/>
</dbReference>
<sequence length="304" mass="33221">MESVTLYKFEAGWGLPSFSPECVALEAYLRLSGIRFAEESVTSANSSPTGRLPALDIDGLAVGSWEDGEGSGDGEAASVSRVLDGLRKAGVDLDKGLSVEDACDLEAYLSLAENALAVATQWALWCDDQSYAEGTRVFYSGIYPFPLSHIFPWRQRREALAKMKALGVTSEEQVTELLHRAYKSLERKLRHKKYFFGRPTTLDAVAYAHLLLHRSSPVGALLYKDVLGKYPALSKYVDGISEAHFGPGAGLRDPADVEGVKIKRRKRKSKGRQEKEEFKGAGVWITTTVTVTALTLLGSVLSLS</sequence>
<evidence type="ECO:0000313" key="12">
    <source>
        <dbReference type="Proteomes" id="UP001472866"/>
    </source>
</evidence>
<evidence type="ECO:0000256" key="5">
    <source>
        <dbReference type="ARBA" id="ARBA00022927"/>
    </source>
</evidence>
<dbReference type="InterPro" id="IPR019564">
    <property type="entry name" value="Sam37/metaxin_N"/>
</dbReference>
<name>A0AAX4NZA4_9CHLO</name>
<dbReference type="SUPFAM" id="SSF47616">
    <property type="entry name" value="GST C-terminal domain-like"/>
    <property type="match status" value="1"/>
</dbReference>
<dbReference type="GO" id="GO:0006626">
    <property type="term" value="P:protein targeting to mitochondrion"/>
    <property type="evidence" value="ECO:0007669"/>
    <property type="project" value="TreeGrafter"/>
</dbReference>
<dbReference type="PANTHER" id="PTHR12289:SF41">
    <property type="entry name" value="FAILED AXON CONNECTIONS-RELATED"/>
    <property type="match status" value="1"/>
</dbReference>
<dbReference type="AlphaFoldDB" id="A0AAX4NZA4"/>